<keyword evidence="2 5" id="KW-0812">Transmembrane</keyword>
<evidence type="ECO:0000313" key="7">
    <source>
        <dbReference type="EMBL" id="EET90294.1"/>
    </source>
</evidence>
<reference evidence="7 8" key="1">
    <citation type="journal article" date="2009" name="Genome Biol.">
        <title>Community-wide analysis of microbial genome sequence signatures.</title>
        <authorList>
            <person name="Dick G.J."/>
            <person name="Andersson A.F."/>
            <person name="Baker B.J."/>
            <person name="Simmons S.L."/>
            <person name="Thomas B.C."/>
            <person name="Yelton A.P."/>
            <person name="Banfield J.F."/>
        </authorList>
    </citation>
    <scope>NUCLEOTIDE SEQUENCE [LARGE SCALE GENOMIC DNA]</scope>
    <source>
        <strain evidence="7">ARMAN-2</strain>
    </source>
</reference>
<feature type="domain" description="Amino acid permease/ SLC12A" evidence="6">
    <location>
        <begin position="16"/>
        <end position="455"/>
    </location>
</feature>
<evidence type="ECO:0000256" key="4">
    <source>
        <dbReference type="ARBA" id="ARBA00023136"/>
    </source>
</evidence>
<protein>
    <submittedName>
        <fullName evidence="7">Amino acid permease</fullName>
    </submittedName>
</protein>
<evidence type="ECO:0000256" key="5">
    <source>
        <dbReference type="SAM" id="Phobius"/>
    </source>
</evidence>
<feature type="transmembrane region" description="Helical" evidence="5">
    <location>
        <begin position="12"/>
        <end position="32"/>
    </location>
</feature>
<evidence type="ECO:0000256" key="3">
    <source>
        <dbReference type="ARBA" id="ARBA00022989"/>
    </source>
</evidence>
<evidence type="ECO:0000259" key="6">
    <source>
        <dbReference type="Pfam" id="PF00324"/>
    </source>
</evidence>
<dbReference type="EMBL" id="GG697239">
    <property type="protein sequence ID" value="EET90294.1"/>
    <property type="molecule type" value="Genomic_DNA"/>
</dbReference>
<feature type="transmembrane region" description="Helical" evidence="5">
    <location>
        <begin position="123"/>
        <end position="146"/>
    </location>
</feature>
<feature type="transmembrane region" description="Helical" evidence="5">
    <location>
        <begin position="95"/>
        <end position="117"/>
    </location>
</feature>
<dbReference type="Gene3D" id="1.20.1740.10">
    <property type="entry name" value="Amino acid/polyamine transporter I"/>
    <property type="match status" value="1"/>
</dbReference>
<dbReference type="PANTHER" id="PTHR42770:SF11">
    <property type="entry name" value="INNER MEMBRANE TRANSPORT PROTEIN YBAT"/>
    <property type="match status" value="1"/>
</dbReference>
<comment type="subcellular location">
    <subcellularLocation>
        <location evidence="1">Membrane</location>
        <topology evidence="1">Multi-pass membrane protein</topology>
    </subcellularLocation>
</comment>
<dbReference type="Pfam" id="PF00324">
    <property type="entry name" value="AA_permease"/>
    <property type="match status" value="1"/>
</dbReference>
<dbReference type="InterPro" id="IPR050367">
    <property type="entry name" value="APC_superfamily"/>
</dbReference>
<accession>C7DGX3</accession>
<feature type="transmembrane region" description="Helical" evidence="5">
    <location>
        <begin position="236"/>
        <end position="255"/>
    </location>
</feature>
<evidence type="ECO:0000313" key="8">
    <source>
        <dbReference type="Proteomes" id="UP000332487"/>
    </source>
</evidence>
<dbReference type="PIRSF" id="PIRSF006060">
    <property type="entry name" value="AA_transporter"/>
    <property type="match status" value="1"/>
</dbReference>
<reference evidence="7 8" key="2">
    <citation type="journal article" date="2010" name="Proc. Natl. Acad. Sci. U.S.A.">
        <title>Enigmatic, ultrasmall, uncultivated Archaea.</title>
        <authorList>
            <person name="Baker B.J."/>
            <person name="Comolli L.R."/>
            <person name="Dick G.J."/>
            <person name="Hauser L.J."/>
            <person name="Hyatt D."/>
            <person name="Dill B.D."/>
            <person name="Land M.L."/>
            <person name="Verberkmoes N.C."/>
            <person name="Hettich R.L."/>
            <person name="Banfield J.F."/>
        </authorList>
    </citation>
    <scope>NUCLEOTIDE SEQUENCE [LARGE SCALE GENOMIC DNA]</scope>
    <source>
        <strain evidence="7">ARMAN-2</strain>
    </source>
</reference>
<evidence type="ECO:0000256" key="1">
    <source>
        <dbReference type="ARBA" id="ARBA00004141"/>
    </source>
</evidence>
<feature type="transmembrane region" description="Helical" evidence="5">
    <location>
        <begin position="336"/>
        <end position="359"/>
    </location>
</feature>
<dbReference type="InterPro" id="IPR004841">
    <property type="entry name" value="AA-permease/SLC12A_dom"/>
</dbReference>
<feature type="transmembrane region" description="Helical" evidence="5">
    <location>
        <begin position="409"/>
        <end position="427"/>
    </location>
</feature>
<feature type="transmembrane region" description="Helical" evidence="5">
    <location>
        <begin position="371"/>
        <end position="388"/>
    </location>
</feature>
<keyword evidence="3 5" id="KW-1133">Transmembrane helix</keyword>
<dbReference type="PANTHER" id="PTHR42770">
    <property type="entry name" value="AMINO ACID TRANSPORTER-RELATED"/>
    <property type="match status" value="1"/>
</dbReference>
<keyword evidence="8" id="KW-1185">Reference proteome</keyword>
<feature type="transmembrane region" description="Helical" evidence="5">
    <location>
        <begin position="198"/>
        <end position="216"/>
    </location>
</feature>
<dbReference type="GO" id="GO:0016020">
    <property type="term" value="C:membrane"/>
    <property type="evidence" value="ECO:0007669"/>
    <property type="project" value="UniProtKB-SubCell"/>
</dbReference>
<feature type="transmembrane region" description="Helical" evidence="5">
    <location>
        <begin position="44"/>
        <end position="66"/>
    </location>
</feature>
<evidence type="ECO:0000256" key="2">
    <source>
        <dbReference type="ARBA" id="ARBA00022692"/>
    </source>
</evidence>
<organism evidence="7 8">
    <name type="scientific">Candidatus Micrarchaeum acidiphilum ARMAN-2</name>
    <dbReference type="NCBI Taxonomy" id="425595"/>
    <lineage>
        <taxon>Archaea</taxon>
        <taxon>Candidatus Micrarchaeota</taxon>
        <taxon>Candidatus Micrarchaeia</taxon>
        <taxon>Candidatus Micrarchaeales</taxon>
        <taxon>Candidatus Micrarchaeaceae</taxon>
        <taxon>Candidatus Micrarchaeum</taxon>
    </lineage>
</organism>
<feature type="transmembrane region" description="Helical" evidence="5">
    <location>
        <begin position="433"/>
        <end position="454"/>
    </location>
</feature>
<feature type="transmembrane region" description="Helical" evidence="5">
    <location>
        <begin position="275"/>
        <end position="293"/>
    </location>
</feature>
<keyword evidence="4 5" id="KW-0472">Membrane</keyword>
<dbReference type="Proteomes" id="UP000332487">
    <property type="component" value="Unassembled WGS sequence"/>
</dbReference>
<feature type="transmembrane region" description="Helical" evidence="5">
    <location>
        <begin position="158"/>
        <end position="178"/>
    </location>
</feature>
<sequence>MAGMKLKSGSLGFWGLVFYAVSVIFPAGAFAVTGVTAMTYAGTAAPLAFLVGGATLFLAIIAIYIFSSKVSNAGGYYKYVESSVHNKYLSKSMGLYQLFWVIGDMIAASIIVGWFLWTGLVTLTGYSLPLIAVLLIAFITPIIYLIVGFFSIKVSQKLALIFGIIQIAFFLLLAIALIVKAPYNGAQYFNIGNSTNGLYGFFLAMVVGAFLAYGGYGSIVSFGEEAKLPKHTLKKAIVTALLIMVAFDTFVVYALEAASGPNLGTALQFFAPGLYLTKAYFGIALTLIAFAIVEIAQLMSPVLFGNSASRTIFALARDGLLPKSLTKVHPKYGSPYMSVFVVFAVVVIGIIVTMVPLVALYGESNGLFDSFVIWGTAITIFTLIYHIATNESLPIMMHRLKRMNVVSHVLAPTLGSIIMAVAIYYSLQGLSGPLLTVLVMIPAWIIISLAIVYVRRNKVKMEPLLTRAHPTDSIR</sequence>
<name>C7DGX3_MICA2</name>
<gene>
    <name evidence="7" type="ORF">UNLARM2_0323</name>
</gene>
<dbReference type="GO" id="GO:0055085">
    <property type="term" value="P:transmembrane transport"/>
    <property type="evidence" value="ECO:0007669"/>
    <property type="project" value="InterPro"/>
</dbReference>
<dbReference type="AlphaFoldDB" id="C7DGX3"/>
<proteinExistence type="predicted"/>